<proteinExistence type="inferred from homology"/>
<dbReference type="InterPro" id="IPR001447">
    <property type="entry name" value="Arylamine_N-AcTrfase"/>
</dbReference>
<protein>
    <submittedName>
        <fullName evidence="3">Arylamine N-acetyltransferase</fullName>
    </submittedName>
</protein>
<name>A0ABW2CKI2_9ACTN</name>
<dbReference type="EMBL" id="JBHSXS010000012">
    <property type="protein sequence ID" value="MFC6882302.1"/>
    <property type="molecule type" value="Genomic_DNA"/>
</dbReference>
<dbReference type="PANTHER" id="PTHR11786">
    <property type="entry name" value="N-HYDROXYARYLAMINE O-ACETYLTRANSFERASE"/>
    <property type="match status" value="1"/>
</dbReference>
<evidence type="ECO:0000313" key="4">
    <source>
        <dbReference type="Proteomes" id="UP001596380"/>
    </source>
</evidence>
<dbReference type="Gene3D" id="3.30.2140.10">
    <property type="entry name" value="Arylamine N-acetyltransferase"/>
    <property type="match status" value="1"/>
</dbReference>
<evidence type="ECO:0000256" key="2">
    <source>
        <dbReference type="RuleBase" id="RU003452"/>
    </source>
</evidence>
<evidence type="ECO:0000256" key="1">
    <source>
        <dbReference type="ARBA" id="ARBA00006547"/>
    </source>
</evidence>
<dbReference type="PANTHER" id="PTHR11786:SF0">
    <property type="entry name" value="ARYLAMINE N-ACETYLTRANSFERASE 4-RELATED"/>
    <property type="match status" value="1"/>
</dbReference>
<gene>
    <name evidence="3" type="ORF">ACFQKB_21285</name>
</gene>
<comment type="similarity">
    <text evidence="1 2">Belongs to the arylamine N-acetyltransferase family.</text>
</comment>
<dbReference type="PRINTS" id="PR01543">
    <property type="entry name" value="ANATRNSFRASE"/>
</dbReference>
<reference evidence="4" key="1">
    <citation type="journal article" date="2019" name="Int. J. Syst. Evol. Microbiol.">
        <title>The Global Catalogue of Microorganisms (GCM) 10K type strain sequencing project: providing services to taxonomists for standard genome sequencing and annotation.</title>
        <authorList>
            <consortium name="The Broad Institute Genomics Platform"/>
            <consortium name="The Broad Institute Genome Sequencing Center for Infectious Disease"/>
            <person name="Wu L."/>
            <person name="Ma J."/>
        </authorList>
    </citation>
    <scope>NUCLEOTIDE SEQUENCE [LARGE SCALE GENOMIC DNA]</scope>
    <source>
        <strain evidence="4">JCM 3369</strain>
    </source>
</reference>
<dbReference type="RefSeq" id="WP_160822618.1">
    <property type="nucleotide sequence ID" value="NZ_JBHSXE010000001.1"/>
</dbReference>
<dbReference type="Gene3D" id="2.40.128.150">
    <property type="entry name" value="Cysteine proteinases"/>
    <property type="match status" value="1"/>
</dbReference>
<keyword evidence="4" id="KW-1185">Reference proteome</keyword>
<accession>A0ABW2CKI2</accession>
<organism evidence="3 4">
    <name type="scientific">Actinomadura yumaensis</name>
    <dbReference type="NCBI Taxonomy" id="111807"/>
    <lineage>
        <taxon>Bacteria</taxon>
        <taxon>Bacillati</taxon>
        <taxon>Actinomycetota</taxon>
        <taxon>Actinomycetes</taxon>
        <taxon>Streptosporangiales</taxon>
        <taxon>Thermomonosporaceae</taxon>
        <taxon>Actinomadura</taxon>
    </lineage>
</organism>
<dbReference type="InterPro" id="IPR038765">
    <property type="entry name" value="Papain-like_cys_pep_sf"/>
</dbReference>
<evidence type="ECO:0000313" key="3">
    <source>
        <dbReference type="EMBL" id="MFC6882302.1"/>
    </source>
</evidence>
<comment type="caution">
    <text evidence="3">The sequence shown here is derived from an EMBL/GenBank/DDBJ whole genome shotgun (WGS) entry which is preliminary data.</text>
</comment>
<dbReference type="Proteomes" id="UP001596380">
    <property type="component" value="Unassembled WGS sequence"/>
</dbReference>
<dbReference type="SUPFAM" id="SSF54001">
    <property type="entry name" value="Cysteine proteinases"/>
    <property type="match status" value="1"/>
</dbReference>
<sequence>MTLHRSTAEAYLARIGARRPERPDAEALRRLQERHVMSVPFENIDCYLRRPLGLGAAAVDKIVRLRRGGGCYELNSAFGLLLESLGYPVTVLGARVFNDGAPGPPLRHLVLLVEADDTTWLVDAGFGFGKERNSRFPLRALDRSPQPDPHGEYVLMDAPDGDVDVVCDGRPLYRFERHPRSLSDFEPTLWWFLTAPRSPMLQALFCVLPTESGRVSLKDHSLVRIADGHRTTTLLEEENRVRETLAESFGIVVDDIPDFLKSPEELAEIIATEAAAARRGTVAPAGG</sequence>
<dbReference type="Pfam" id="PF00797">
    <property type="entry name" value="Acetyltransf_2"/>
    <property type="match status" value="1"/>
</dbReference>